<sequence length="263" mass="28418">MSSVLQSSLSSSSTSASPSSTSSDSSNSSGGSSGDPSSLYLFTFLATLFLLLFVSGAIVLRSFIVRRRFRRRIEEALAAGVLLTPPFEPSFLQRRLEKPILWDAALTPASDEEWRDLLPIGAKITNVQPSITEGGTPSAREQEDAQSQWSSLGILRRPFARRRVTSSSLLIPPDPPPPQLLSGPSMTSISSTEDMLARATELQVSLLVAMPNPHRPTYIPEAKDQSISAKGKKRSISSYWDEDEEGVPDVALGISRVPCRGSG</sequence>
<evidence type="ECO:0000256" key="2">
    <source>
        <dbReference type="SAM" id="Phobius"/>
    </source>
</evidence>
<keyword evidence="2" id="KW-0472">Membrane</keyword>
<organism evidence="3 4">
    <name type="scientific">Laetiporus sulphureus 93-53</name>
    <dbReference type="NCBI Taxonomy" id="1314785"/>
    <lineage>
        <taxon>Eukaryota</taxon>
        <taxon>Fungi</taxon>
        <taxon>Dikarya</taxon>
        <taxon>Basidiomycota</taxon>
        <taxon>Agaricomycotina</taxon>
        <taxon>Agaricomycetes</taxon>
        <taxon>Polyporales</taxon>
        <taxon>Laetiporus</taxon>
    </lineage>
</organism>
<gene>
    <name evidence="3" type="ORF">LAESUDRAFT_719999</name>
</gene>
<evidence type="ECO:0000256" key="1">
    <source>
        <dbReference type="SAM" id="MobiDB-lite"/>
    </source>
</evidence>
<keyword evidence="2" id="KW-0812">Transmembrane</keyword>
<feature type="transmembrane region" description="Helical" evidence="2">
    <location>
        <begin position="40"/>
        <end position="64"/>
    </location>
</feature>
<reference evidence="3 4" key="1">
    <citation type="journal article" date="2016" name="Mol. Biol. Evol.">
        <title>Comparative Genomics of Early-Diverging Mushroom-Forming Fungi Provides Insights into the Origins of Lignocellulose Decay Capabilities.</title>
        <authorList>
            <person name="Nagy L.G."/>
            <person name="Riley R."/>
            <person name="Tritt A."/>
            <person name="Adam C."/>
            <person name="Daum C."/>
            <person name="Floudas D."/>
            <person name="Sun H."/>
            <person name="Yadav J.S."/>
            <person name="Pangilinan J."/>
            <person name="Larsson K.H."/>
            <person name="Matsuura K."/>
            <person name="Barry K."/>
            <person name="Labutti K."/>
            <person name="Kuo R."/>
            <person name="Ohm R.A."/>
            <person name="Bhattacharya S.S."/>
            <person name="Shirouzu T."/>
            <person name="Yoshinaga Y."/>
            <person name="Martin F.M."/>
            <person name="Grigoriev I.V."/>
            <person name="Hibbett D.S."/>
        </authorList>
    </citation>
    <scope>NUCLEOTIDE SEQUENCE [LARGE SCALE GENOMIC DNA]</scope>
    <source>
        <strain evidence="3 4">93-53</strain>
    </source>
</reference>
<feature type="region of interest" description="Disordered" evidence="1">
    <location>
        <begin position="1"/>
        <end position="31"/>
    </location>
</feature>
<keyword evidence="4" id="KW-1185">Reference proteome</keyword>
<evidence type="ECO:0000313" key="4">
    <source>
        <dbReference type="Proteomes" id="UP000076871"/>
    </source>
</evidence>
<accession>A0A165HQ31</accession>
<name>A0A165HQ31_9APHY</name>
<dbReference type="GeneID" id="63824764"/>
<keyword evidence="2" id="KW-1133">Transmembrane helix</keyword>
<dbReference type="RefSeq" id="XP_040769682.1">
    <property type="nucleotide sequence ID" value="XM_040907735.1"/>
</dbReference>
<proteinExistence type="predicted"/>
<protein>
    <submittedName>
        <fullName evidence="3">Uncharacterized protein</fullName>
    </submittedName>
</protein>
<dbReference type="Proteomes" id="UP000076871">
    <property type="component" value="Unassembled WGS sequence"/>
</dbReference>
<dbReference type="EMBL" id="KV427606">
    <property type="protein sequence ID" value="KZT12034.1"/>
    <property type="molecule type" value="Genomic_DNA"/>
</dbReference>
<evidence type="ECO:0000313" key="3">
    <source>
        <dbReference type="EMBL" id="KZT12034.1"/>
    </source>
</evidence>
<feature type="region of interest" description="Disordered" evidence="1">
    <location>
        <begin position="128"/>
        <end position="149"/>
    </location>
</feature>
<dbReference type="OrthoDB" id="3256943at2759"/>
<dbReference type="InParanoid" id="A0A165HQ31"/>
<dbReference type="AlphaFoldDB" id="A0A165HQ31"/>